<dbReference type="InParanoid" id="A0A6P7FD72"/>
<sequence length="104" mass="12115">MFRRNTDTTPQKRPFSLKTSQIKEDIEAACICEDQRNMLFYALDEKPPQENKLAKMEEFLTGTNNLETVYETLRLLIKDVEKVSKEVSDSVEEIKSKTEVIKNI</sequence>
<accession>A0A6P7FD72</accession>
<gene>
    <name evidence="1" type="primary">LOC114327047</name>
</gene>
<dbReference type="AlphaFoldDB" id="A0A6P7FD72"/>
<organism evidence="1">
    <name type="scientific">Diabrotica virgifera virgifera</name>
    <name type="common">western corn rootworm</name>
    <dbReference type="NCBI Taxonomy" id="50390"/>
    <lineage>
        <taxon>Eukaryota</taxon>
        <taxon>Metazoa</taxon>
        <taxon>Ecdysozoa</taxon>
        <taxon>Arthropoda</taxon>
        <taxon>Hexapoda</taxon>
        <taxon>Insecta</taxon>
        <taxon>Pterygota</taxon>
        <taxon>Neoptera</taxon>
        <taxon>Endopterygota</taxon>
        <taxon>Coleoptera</taxon>
        <taxon>Polyphaga</taxon>
        <taxon>Cucujiformia</taxon>
        <taxon>Chrysomeloidea</taxon>
        <taxon>Chrysomelidae</taxon>
        <taxon>Galerucinae</taxon>
        <taxon>Diabroticina</taxon>
        <taxon>Diabroticites</taxon>
        <taxon>Diabrotica</taxon>
    </lineage>
</organism>
<reference evidence="1" key="1">
    <citation type="submission" date="2025-08" db="UniProtKB">
        <authorList>
            <consortium name="RefSeq"/>
        </authorList>
    </citation>
    <scope>IDENTIFICATION</scope>
    <source>
        <tissue evidence="1">Whole insect</tissue>
    </source>
</reference>
<proteinExistence type="predicted"/>
<evidence type="ECO:0000313" key="1">
    <source>
        <dbReference type="RefSeq" id="XP_028131343.1"/>
    </source>
</evidence>
<protein>
    <submittedName>
        <fullName evidence="1">Uncharacterized protein LOC114327047</fullName>
    </submittedName>
</protein>
<name>A0A6P7FD72_DIAVI</name>
<dbReference type="RefSeq" id="XP_028131343.1">
    <property type="nucleotide sequence ID" value="XM_028275542.1"/>
</dbReference>